<evidence type="ECO:0000256" key="3">
    <source>
        <dbReference type="ARBA" id="ARBA00022792"/>
    </source>
</evidence>
<evidence type="ECO:0000256" key="5">
    <source>
        <dbReference type="ARBA" id="ARBA00023128"/>
    </source>
</evidence>
<dbReference type="GO" id="GO:0006120">
    <property type="term" value="P:mitochondrial electron transport, NADH to ubiquinone"/>
    <property type="evidence" value="ECO:0007669"/>
    <property type="project" value="InterPro"/>
</dbReference>
<dbReference type="EMBL" id="NPIC01000010">
    <property type="protein sequence ID" value="RDL32522.1"/>
    <property type="molecule type" value="Genomic_DNA"/>
</dbReference>
<evidence type="ECO:0000256" key="6">
    <source>
        <dbReference type="ARBA" id="ARBA00023136"/>
    </source>
</evidence>
<organism evidence="8 9">
    <name type="scientific">Venustampulla echinocandica</name>
    <dbReference type="NCBI Taxonomy" id="2656787"/>
    <lineage>
        <taxon>Eukaryota</taxon>
        <taxon>Fungi</taxon>
        <taxon>Dikarya</taxon>
        <taxon>Ascomycota</taxon>
        <taxon>Pezizomycotina</taxon>
        <taxon>Leotiomycetes</taxon>
        <taxon>Helotiales</taxon>
        <taxon>Pleuroascaceae</taxon>
        <taxon>Venustampulla</taxon>
    </lineage>
</organism>
<dbReference type="Proteomes" id="UP000254866">
    <property type="component" value="Unassembled WGS sequence"/>
</dbReference>
<protein>
    <recommendedName>
        <fullName evidence="10">NADH-ubiquinone oxidoreductase 21.3 kDa subunit</fullName>
    </recommendedName>
</protein>
<comment type="subcellular location">
    <subcellularLocation>
        <location evidence="1">Mitochondrion inner membrane</location>
        <topology evidence="1">Multi-pass membrane protein</topology>
    </subcellularLocation>
</comment>
<evidence type="ECO:0000313" key="9">
    <source>
        <dbReference type="Proteomes" id="UP000254866"/>
    </source>
</evidence>
<keyword evidence="5" id="KW-0496">Mitochondrion</keyword>
<evidence type="ECO:0000313" key="8">
    <source>
        <dbReference type="EMBL" id="RDL32522.1"/>
    </source>
</evidence>
<evidence type="ECO:0000256" key="2">
    <source>
        <dbReference type="ARBA" id="ARBA00022692"/>
    </source>
</evidence>
<dbReference type="OrthoDB" id="1913277at2759"/>
<feature type="transmembrane region" description="Helical" evidence="7">
    <location>
        <begin position="44"/>
        <end position="69"/>
    </location>
</feature>
<evidence type="ECO:0000256" key="7">
    <source>
        <dbReference type="SAM" id="Phobius"/>
    </source>
</evidence>
<keyword evidence="6 7" id="KW-0472">Membrane</keyword>
<name>A0A370TDJ4_9HELO</name>
<dbReference type="PANTHER" id="PTHR21382">
    <property type="entry name" value="NADH-UBIQUINONE OXIDOREDUCTASE SUBUNIT"/>
    <property type="match status" value="1"/>
</dbReference>
<dbReference type="RefSeq" id="XP_031866244.1">
    <property type="nucleotide sequence ID" value="XM_032017601.1"/>
</dbReference>
<comment type="caution">
    <text evidence="8">The sequence shown here is derived from an EMBL/GenBank/DDBJ whole genome shotgun (WGS) entry which is preliminary data.</text>
</comment>
<keyword evidence="2 7" id="KW-0812">Transmembrane</keyword>
<accession>A0A370TDJ4</accession>
<dbReference type="AlphaFoldDB" id="A0A370TDJ4"/>
<proteinExistence type="predicted"/>
<dbReference type="InterPro" id="IPR039205">
    <property type="entry name" value="NDUFA11"/>
</dbReference>
<reference evidence="8 9" key="1">
    <citation type="journal article" date="2018" name="IMA Fungus">
        <title>IMA Genome-F 9: Draft genome sequence of Annulohypoxylon stygium, Aspergillus mulundensis, Berkeleyomyces basicola (syn. Thielaviopsis basicola), Ceratocystis smalleyi, two Cercospora beticola strains, Coleophoma cylindrospora, Fusarium fracticaudum, Phialophora cf. hyalina, and Morchella septimelata.</title>
        <authorList>
            <person name="Wingfield B.D."/>
            <person name="Bills G.F."/>
            <person name="Dong Y."/>
            <person name="Huang W."/>
            <person name="Nel W.J."/>
            <person name="Swalarsk-Parry B.S."/>
            <person name="Vaghefi N."/>
            <person name="Wilken P.M."/>
            <person name="An Z."/>
            <person name="de Beer Z.W."/>
            <person name="De Vos L."/>
            <person name="Chen L."/>
            <person name="Duong T.A."/>
            <person name="Gao Y."/>
            <person name="Hammerbacher A."/>
            <person name="Kikkert J.R."/>
            <person name="Li Y."/>
            <person name="Li H."/>
            <person name="Li K."/>
            <person name="Li Q."/>
            <person name="Liu X."/>
            <person name="Ma X."/>
            <person name="Naidoo K."/>
            <person name="Pethybridge S.J."/>
            <person name="Sun J."/>
            <person name="Steenkamp E.T."/>
            <person name="van der Nest M.A."/>
            <person name="van Wyk S."/>
            <person name="Wingfield M.J."/>
            <person name="Xiong C."/>
            <person name="Yue Q."/>
            <person name="Zhang X."/>
        </authorList>
    </citation>
    <scope>NUCLEOTIDE SEQUENCE [LARGE SCALE GENOMIC DNA]</scope>
    <source>
        <strain evidence="8 9">BP 5553</strain>
    </source>
</reference>
<evidence type="ECO:0000256" key="1">
    <source>
        <dbReference type="ARBA" id="ARBA00004448"/>
    </source>
</evidence>
<dbReference type="GeneID" id="43601827"/>
<dbReference type="GO" id="GO:0005743">
    <property type="term" value="C:mitochondrial inner membrane"/>
    <property type="evidence" value="ECO:0007669"/>
    <property type="project" value="UniProtKB-SubCell"/>
</dbReference>
<dbReference type="STRING" id="2656787.A0A370TDJ4"/>
<dbReference type="GO" id="GO:0045271">
    <property type="term" value="C:respiratory chain complex I"/>
    <property type="evidence" value="ECO:0007669"/>
    <property type="project" value="InterPro"/>
</dbReference>
<gene>
    <name evidence="8" type="ORF">BP5553_08978</name>
</gene>
<keyword evidence="9" id="KW-1185">Reference proteome</keyword>
<evidence type="ECO:0000256" key="4">
    <source>
        <dbReference type="ARBA" id="ARBA00022989"/>
    </source>
</evidence>
<evidence type="ECO:0008006" key="10">
    <source>
        <dbReference type="Google" id="ProtNLM"/>
    </source>
</evidence>
<sequence>MASEHDKYHPKDAIRNTINAAMITGVAGFGVSAVQNTLTKKNYGAWGVFTRMGGAMAIFTVAGGAFAFIKDGAANLREKDDSLNPAMGGFVAGAVLGLKTGATPTVLGLGALTAVLMGAYDFTGGSLRGFKKDKTLDEFERKEFLRKNRRIPIEQTISEIGEGRGIVAPGYDERRKERIKEKYGIDVPAKSTHSA</sequence>
<dbReference type="PANTHER" id="PTHR21382:SF1">
    <property type="entry name" value="NADH DEHYDROGENASE [UBIQUINONE] 1 ALPHA SUBCOMPLEX SUBUNIT 11"/>
    <property type="match status" value="1"/>
</dbReference>
<keyword evidence="4 7" id="KW-1133">Transmembrane helix</keyword>
<feature type="transmembrane region" description="Helical" evidence="7">
    <location>
        <begin position="20"/>
        <end position="38"/>
    </location>
</feature>
<keyword evidence="3" id="KW-0999">Mitochondrion inner membrane</keyword>